<feature type="region of interest" description="Disordered" evidence="1">
    <location>
        <begin position="1"/>
        <end position="36"/>
    </location>
</feature>
<evidence type="ECO:0000313" key="3">
    <source>
        <dbReference type="Proteomes" id="UP000185904"/>
    </source>
</evidence>
<keyword evidence="3" id="KW-1185">Reference proteome</keyword>
<dbReference type="AlphaFoldDB" id="A0A178BPY7"/>
<name>A0A178BPY7_9EURO</name>
<organism evidence="2 3">
    <name type="scientific">Fonsecaea nubica</name>
    <dbReference type="NCBI Taxonomy" id="856822"/>
    <lineage>
        <taxon>Eukaryota</taxon>
        <taxon>Fungi</taxon>
        <taxon>Dikarya</taxon>
        <taxon>Ascomycota</taxon>
        <taxon>Pezizomycotina</taxon>
        <taxon>Eurotiomycetes</taxon>
        <taxon>Chaetothyriomycetidae</taxon>
        <taxon>Chaetothyriales</taxon>
        <taxon>Herpotrichiellaceae</taxon>
        <taxon>Fonsecaea</taxon>
    </lineage>
</organism>
<feature type="compositionally biased region" description="Polar residues" evidence="1">
    <location>
        <begin position="259"/>
        <end position="269"/>
    </location>
</feature>
<sequence length="269" mass="29930">MSSSQDPVQFASPAASLAPTEPATSFTASTVPDEPETASPQVRWVLDFMYPSKEGAQFVECYVCEGPRMSLEQSQNRNPPALVIFSNAHVLFTAPPPNYAFRETFFLVETILRDFGRDGWGAVKPDNINSSLCSVGVLLGVKTHALTKAMRKAARQITKGCMDIPDDGEWDCTADAKDLCECRGCLARYGRQTGAGSKRQLAIDEEEEDRIENRTIIFRRENISYPFVASSINPASPSETSEDDDEVEEIPKRRKRQHWTLQTSVAEKE</sequence>
<dbReference type="OrthoDB" id="10483446at2759"/>
<reference evidence="2 3" key="1">
    <citation type="submission" date="2016-03" db="EMBL/GenBank/DDBJ databases">
        <title>The draft genome sequence of Fonsecaea nubica causative agent of cutaneous subcutaneous infection in human host.</title>
        <authorList>
            <person name="Costa F."/>
            <person name="Sybren D.H."/>
            <person name="Raittz R.T."/>
            <person name="Weiss V.A."/>
            <person name="Leao A.C."/>
            <person name="Gomes R."/>
            <person name="De Souza E.M."/>
            <person name="Pedrosa F.O."/>
            <person name="Steffens M.B."/>
            <person name="Bombassaro A."/>
            <person name="Tadra-Sfeir M.Z."/>
            <person name="Moreno L.F."/>
            <person name="Najafzadeh M.J."/>
            <person name="Felipe M.S."/>
            <person name="Teixeira M."/>
            <person name="Sun J."/>
            <person name="Xi L."/>
            <person name="Castro M.A."/>
            <person name="Vicente V.A."/>
        </authorList>
    </citation>
    <scope>NUCLEOTIDE SEQUENCE [LARGE SCALE GENOMIC DNA]</scope>
    <source>
        <strain evidence="2 3">CBS 269.64</strain>
    </source>
</reference>
<protein>
    <submittedName>
        <fullName evidence="2">Uncharacterized protein</fullName>
    </submittedName>
</protein>
<evidence type="ECO:0000256" key="1">
    <source>
        <dbReference type="SAM" id="MobiDB-lite"/>
    </source>
</evidence>
<dbReference type="EMBL" id="LVCJ01000168">
    <property type="protein sequence ID" value="OAL19729.1"/>
    <property type="molecule type" value="Genomic_DNA"/>
</dbReference>
<comment type="caution">
    <text evidence="2">The sequence shown here is derived from an EMBL/GenBank/DDBJ whole genome shotgun (WGS) entry which is preliminary data.</text>
</comment>
<proteinExistence type="predicted"/>
<gene>
    <name evidence="2" type="ORF">AYO20_11583</name>
</gene>
<evidence type="ECO:0000313" key="2">
    <source>
        <dbReference type="EMBL" id="OAL19729.1"/>
    </source>
</evidence>
<accession>A0A178BPY7</accession>
<dbReference type="RefSeq" id="XP_022494195.1">
    <property type="nucleotide sequence ID" value="XM_022649829.1"/>
</dbReference>
<dbReference type="GeneID" id="34594961"/>
<feature type="region of interest" description="Disordered" evidence="1">
    <location>
        <begin position="229"/>
        <end position="269"/>
    </location>
</feature>
<dbReference type="Proteomes" id="UP000185904">
    <property type="component" value="Unassembled WGS sequence"/>
</dbReference>